<feature type="compositionally biased region" description="Low complexity" evidence="1">
    <location>
        <begin position="303"/>
        <end position="312"/>
    </location>
</feature>
<feature type="region of interest" description="Disordered" evidence="1">
    <location>
        <begin position="411"/>
        <end position="784"/>
    </location>
</feature>
<feature type="compositionally biased region" description="Polar residues" evidence="1">
    <location>
        <begin position="1"/>
        <end position="14"/>
    </location>
</feature>
<dbReference type="SUPFAM" id="SSF48065">
    <property type="entry name" value="DBL homology domain (DH-domain)"/>
    <property type="match status" value="1"/>
</dbReference>
<protein>
    <submittedName>
        <fullName evidence="2">Uncharacterized protein</fullName>
    </submittedName>
</protein>
<dbReference type="InterPro" id="IPR051092">
    <property type="entry name" value="FYVE_RhoGEF_PH"/>
</dbReference>
<feature type="region of interest" description="Disordered" evidence="1">
    <location>
        <begin position="1754"/>
        <end position="1793"/>
    </location>
</feature>
<feature type="compositionally biased region" description="Polar residues" evidence="1">
    <location>
        <begin position="610"/>
        <end position="627"/>
    </location>
</feature>
<feature type="compositionally biased region" description="Polar residues" evidence="1">
    <location>
        <begin position="266"/>
        <end position="281"/>
    </location>
</feature>
<reference evidence="2" key="2">
    <citation type="journal article" date="2019" name="IMA Fungus">
        <title>Genome sequencing and comparison of five Tilletia species to identify candidate genes for the detection of regulated species infecting wheat.</title>
        <authorList>
            <person name="Nguyen H.D.T."/>
            <person name="Sultana T."/>
            <person name="Kesanakurti P."/>
            <person name="Hambleton S."/>
        </authorList>
    </citation>
    <scope>NUCLEOTIDE SEQUENCE</scope>
    <source>
        <strain evidence="2">DAOMC 236416</strain>
    </source>
</reference>
<feature type="compositionally biased region" description="Low complexity" evidence="1">
    <location>
        <begin position="2173"/>
        <end position="2193"/>
    </location>
</feature>
<feature type="compositionally biased region" description="Pro residues" evidence="1">
    <location>
        <begin position="85"/>
        <end position="98"/>
    </location>
</feature>
<feature type="region of interest" description="Disordered" evidence="1">
    <location>
        <begin position="296"/>
        <end position="333"/>
    </location>
</feature>
<dbReference type="SMART" id="SM00325">
    <property type="entry name" value="RhoGEF"/>
    <property type="match status" value="1"/>
</dbReference>
<dbReference type="InterPro" id="IPR000219">
    <property type="entry name" value="DH_dom"/>
</dbReference>
<feature type="region of interest" description="Disordered" evidence="1">
    <location>
        <begin position="2171"/>
        <end position="2193"/>
    </location>
</feature>
<evidence type="ECO:0000256" key="1">
    <source>
        <dbReference type="SAM" id="MobiDB-lite"/>
    </source>
</evidence>
<feature type="compositionally biased region" description="Basic and acidic residues" evidence="1">
    <location>
        <begin position="57"/>
        <end position="66"/>
    </location>
</feature>
<keyword evidence="3" id="KW-1185">Reference proteome</keyword>
<dbReference type="Proteomes" id="UP000077521">
    <property type="component" value="Unassembled WGS sequence"/>
</dbReference>
<evidence type="ECO:0000313" key="3">
    <source>
        <dbReference type="Proteomes" id="UP000077521"/>
    </source>
</evidence>
<feature type="compositionally biased region" description="Polar residues" evidence="1">
    <location>
        <begin position="411"/>
        <end position="424"/>
    </location>
</feature>
<proteinExistence type="predicted"/>
<feature type="compositionally biased region" description="Acidic residues" evidence="1">
    <location>
        <begin position="1095"/>
        <end position="1105"/>
    </location>
</feature>
<reference evidence="2" key="1">
    <citation type="submission" date="2016-04" db="EMBL/GenBank/DDBJ databases">
        <authorList>
            <person name="Nguyen H.D."/>
            <person name="Samba Siva P."/>
            <person name="Cullis J."/>
            <person name="Levesque C.A."/>
            <person name="Hambleton S."/>
        </authorList>
    </citation>
    <scope>NUCLEOTIDE SEQUENCE</scope>
    <source>
        <strain evidence="2">DAOMC 236416</strain>
    </source>
</reference>
<accession>A0A177TJL9</accession>
<feature type="compositionally biased region" description="Low complexity" evidence="1">
    <location>
        <begin position="1139"/>
        <end position="1158"/>
    </location>
</feature>
<dbReference type="Gene3D" id="1.20.900.10">
    <property type="entry name" value="Dbl homology (DH) domain"/>
    <property type="match status" value="1"/>
</dbReference>
<dbReference type="PANTHER" id="PTHR12673">
    <property type="entry name" value="FACIOGENITAL DYSPLASIA PROTEIN"/>
    <property type="match status" value="1"/>
</dbReference>
<dbReference type="PROSITE" id="PS50010">
    <property type="entry name" value="DH_2"/>
    <property type="match status" value="1"/>
</dbReference>
<dbReference type="InterPro" id="IPR035899">
    <property type="entry name" value="DBL_dom_sf"/>
</dbReference>
<feature type="compositionally biased region" description="Polar residues" evidence="1">
    <location>
        <begin position="222"/>
        <end position="232"/>
    </location>
</feature>
<feature type="region of interest" description="Disordered" evidence="1">
    <location>
        <begin position="1208"/>
        <end position="1255"/>
    </location>
</feature>
<comment type="caution">
    <text evidence="2">The sequence shown here is derived from an EMBL/GenBank/DDBJ whole genome shotgun (WGS) entry which is preliminary data.</text>
</comment>
<feature type="compositionally biased region" description="Low complexity" evidence="1">
    <location>
        <begin position="448"/>
        <end position="467"/>
    </location>
</feature>
<dbReference type="Pfam" id="PF00621">
    <property type="entry name" value="RhoGEF"/>
    <property type="match status" value="1"/>
</dbReference>
<feature type="compositionally biased region" description="Low complexity" evidence="1">
    <location>
        <begin position="69"/>
        <end position="84"/>
    </location>
</feature>
<gene>
    <name evidence="2" type="ORF">A4X13_0g263</name>
</gene>
<name>A0A177TJL9_9BASI</name>
<feature type="compositionally biased region" description="Low complexity" evidence="1">
    <location>
        <begin position="502"/>
        <end position="519"/>
    </location>
</feature>
<feature type="compositionally biased region" description="Low complexity" evidence="1">
    <location>
        <begin position="1766"/>
        <end position="1790"/>
    </location>
</feature>
<dbReference type="CDD" id="cd00160">
    <property type="entry name" value="RhoGEF"/>
    <property type="match status" value="1"/>
</dbReference>
<feature type="region of interest" description="Disordered" evidence="1">
    <location>
        <begin position="220"/>
        <end position="284"/>
    </location>
</feature>
<feature type="region of interest" description="Disordered" evidence="1">
    <location>
        <begin position="925"/>
        <end position="959"/>
    </location>
</feature>
<dbReference type="GO" id="GO:0005085">
    <property type="term" value="F:guanyl-nucleotide exchange factor activity"/>
    <property type="evidence" value="ECO:0007669"/>
    <property type="project" value="InterPro"/>
</dbReference>
<feature type="region of interest" description="Disordered" evidence="1">
    <location>
        <begin position="1"/>
        <end position="161"/>
    </location>
</feature>
<feature type="region of interest" description="Disordered" evidence="1">
    <location>
        <begin position="1062"/>
        <end position="1194"/>
    </location>
</feature>
<sequence>MAPGSSQKRFSRSTGLRRFSSLRAGSSPPLQPPSSSQGKKGAYADGGASSTSFILPDRSRAREFIRHISNSSTSSSEYSLSAAISPPPPQQSPPPPLPTQSFLSAASATGKGKSPSRKGSVVSIGASSTRTFPHGQVFDTSSPPISPGFLGQPESTPPKPAKRIVNVLDRPRSGMAGIGAGGSARQKRAALMAVDSEIFSTGGTPIFEPGTRKEMPMLSLKAAQQEQYTRNQSEASGSGSSGAAAMSSSHSSTLQTPRRQRPDASRSPTLPRNSTPATVSSLDADFTGDFSRVVQMGHGQNDSRTSSESVSSATQRRATKGGQNLAPESATSGALSADALTTLAGQMRRRSRSVNKIISSDVANGWQLLWTLATADSNMVVPDAENRYAQSTPPPEEKQEFFPVSTPLALRTSTAPPQETSNRGAGQAKDLKNNAPSSTRKSEQQIRNTPTPISSPLPSSTNTPNESVAQRTRLETQPLRLDRRPGTLTYKTSSSDSGPTLNKVPSGSISSGSVKSNSSLKPQAAEIIAPRRPPRSAKRVSVLWGSSQPASVLPPKAGLQPKLLPLQTESPLQTLMRRSSNGEAPYSPTSAFDTSFATDDRSTDEDSDSKNVNSSSGPEISDQSFASAVSYEDEKSFSTEATRETGLPVLALTSKPQENGPVKRVVEEKGLGRLGHAGRQDFGLPKARRERSSRSPTISSQTVSTAVEPEADGEVEAQDESYSDLEIVAMTETERSETTSSNGDAPSVHTRSGSPRRRLRSRDSSANSAQRALAFSGHQMAPPSTSVRSLIEVLAEGDRVDADAHWEMLTGARTSRSFPAANAVTNNHIGDGEIFDMLPGIPESTSDEADTESGRNSAMKAVEMWRRLAESYEMGELSTTEAIESAPTPAGSILLGDEESEALFSISPELPGVQKDDMFEAGKADHKWGFPTVPRTTSQTSSGLRTSRPTQEFTVPSLSSETISKGYTPMQVWIHKEPASLSTPAPGLDFERSESDSNPSTFNTPMPGGFAGKFSPATTPLFSSIITKSNPGLEDVLEDVSMSTSAERTFDSSQQGLGLIFASNSLTPPSSYGHKEDEPSWEEEAEKSESKTDEVEQEEEEEELTDNVAANQTGDSGSVAASDCFESADEGSERDWGSRRASQGSRRSSSVAKSRTSATFEAVTPANLTGLPQGLEAPANSHLPSARVTSGGRPSTIKDLVMTSQLVERQQFGKGSASFARKPPVRPRGRDMPSPIKADVAGPSRAETPTGTMGTFTMKDVMGGNSPYAVDKDNDVSFSFHSRDNDEDDYTVLPMASLAHTQPIPQHPWITSPVLEGANSEPEAHNMALLRLAKANRRRSNVPRVRNSIIMEEPNDAEVLSARRASKRLSKMGLIDMSSTRVVEKTKSITARQRLTAYMNATPILLVEPPSHNSWRSNLSVPVFQDLLDQWGPLEMHRQEVLWELCETERLFVQAICSVQKIFALPLRTPEGRWIKGVPCSVARLFDWLEDIFQLHCKIHSTLQRARQQQAPILVHIADQLLRCIPKLEAHQPYLVRFESVTQTIEEMLRSENSVFGQFIKMQMQIPECNSMSFSSFLLKPVQRLMKYPLFFKQLAELTPSTHPDHHATQSLLQTTDQVIRDMNDVKAREEDYRDLKLLQNRIKGLPDGFHLATRERRLLRQGQITCVQLTPKEKVQLGLTLNLADTQQGLSSSLPNSPLLGLRSGSLPTEVRDGPSGTHKPHIVAAESIHSQSSTLSGASMGTSTSEWDSYVAVDPPLRNGRPGSFMSTGTSRSESSASFPASSPTIPARDQLDRLVTAKSTARKTSMANILMRKEKQKDRETVLQAFVFSDLVVLTTQDDGQGKTKPLRKSKPTSAAQERASKASALNAGYELVNRIGLARILKVTDHSGRCSERPHLLELEVLPLKVDSSYSSSFDKRNVASGPATLFLSFHASGQESSSMSAKSPEQDSVLWYRALERSFLWSLRSRKRNSLMYSSKRESMLSMASSGLRVQNQTAHADWPRRADQVMDLVMAAARAGDAENLASLIQAGLPFPKSPSQQDLATFASEELRVTHSKLYGKLSELSGPTGEANHIPVVGFGILDEAEEEREERRWWALRLTEVRQAAEADREIDAMVEQLRSDTSSSHHSPALSIMSDQQQMLTRQNTTGGRRKVRQGVPVLRSFANNFSSEPSSSATVTSVVSTEYRDA</sequence>
<dbReference type="PANTHER" id="PTHR12673:SF159">
    <property type="entry name" value="LD03170P"/>
    <property type="match status" value="1"/>
</dbReference>
<feature type="compositionally biased region" description="Polar residues" evidence="1">
    <location>
        <begin position="934"/>
        <end position="959"/>
    </location>
</feature>
<feature type="compositionally biased region" description="Low complexity" evidence="1">
    <location>
        <begin position="233"/>
        <end position="252"/>
    </location>
</feature>
<organism evidence="2 3">
    <name type="scientific">Tilletia indica</name>
    <dbReference type="NCBI Taxonomy" id="43049"/>
    <lineage>
        <taxon>Eukaryota</taxon>
        <taxon>Fungi</taxon>
        <taxon>Dikarya</taxon>
        <taxon>Basidiomycota</taxon>
        <taxon>Ustilaginomycotina</taxon>
        <taxon>Exobasidiomycetes</taxon>
        <taxon>Tilletiales</taxon>
        <taxon>Tilletiaceae</taxon>
        <taxon>Tilletia</taxon>
    </lineage>
</organism>
<feature type="compositionally biased region" description="Polar residues" evidence="1">
    <location>
        <begin position="567"/>
        <end position="597"/>
    </location>
</feature>
<feature type="compositionally biased region" description="Polar residues" evidence="1">
    <location>
        <begin position="489"/>
        <end position="500"/>
    </location>
</feature>
<evidence type="ECO:0000313" key="2">
    <source>
        <dbReference type="EMBL" id="KAE8260546.1"/>
    </source>
</evidence>
<feature type="compositionally biased region" description="Basic and acidic residues" evidence="1">
    <location>
        <begin position="632"/>
        <end position="643"/>
    </location>
</feature>
<feature type="compositionally biased region" description="Polar residues" evidence="1">
    <location>
        <begin position="694"/>
        <end position="705"/>
    </location>
</feature>
<dbReference type="EMBL" id="LWDF02000008">
    <property type="protein sequence ID" value="KAE8260546.1"/>
    <property type="molecule type" value="Genomic_DNA"/>
</dbReference>
<feature type="region of interest" description="Disordered" evidence="1">
    <location>
        <begin position="983"/>
        <end position="1015"/>
    </location>
</feature>
<feature type="region of interest" description="Disordered" evidence="1">
    <location>
        <begin position="1841"/>
        <end position="1863"/>
    </location>
</feature>
<dbReference type="GO" id="GO:0005737">
    <property type="term" value="C:cytoplasm"/>
    <property type="evidence" value="ECO:0007669"/>
    <property type="project" value="TreeGrafter"/>
</dbReference>
<feature type="compositionally biased region" description="Acidic residues" evidence="1">
    <location>
        <begin position="709"/>
        <end position="723"/>
    </location>
</feature>